<dbReference type="Proteomes" id="UP001058974">
    <property type="component" value="Chromosome 6"/>
</dbReference>
<name>A0A9D4WHY6_PEA</name>
<comment type="caution">
    <text evidence="2">The sequence shown here is derived from an EMBL/GenBank/DDBJ whole genome shotgun (WGS) entry which is preliminary data.</text>
</comment>
<proteinExistence type="predicted"/>
<keyword evidence="3" id="KW-1185">Reference proteome</keyword>
<feature type="coiled-coil region" evidence="1">
    <location>
        <begin position="4"/>
        <end position="31"/>
    </location>
</feature>
<keyword evidence="1" id="KW-0175">Coiled coil</keyword>
<dbReference type="Gramene" id="Psat06G0640500-T1">
    <property type="protein sequence ID" value="KAI5401929.1"/>
    <property type="gene ID" value="KIW84_066405"/>
</dbReference>
<evidence type="ECO:0000313" key="3">
    <source>
        <dbReference type="Proteomes" id="UP001058974"/>
    </source>
</evidence>
<accession>A0A9D4WHY6</accession>
<protein>
    <submittedName>
        <fullName evidence="2">Uncharacterized protein</fullName>
    </submittedName>
</protein>
<sequence>MSSKRQDTAAIRSMEAKVESLENELADIRYLFTAVENAIEDMLVALMVMLDKSLGRSLQDFGTLSNDLSGVLDDGVGVFLNGVGEIVLVAGLDGFVDRRSQPIRHV</sequence>
<gene>
    <name evidence="2" type="ORF">KIW84_066405</name>
</gene>
<dbReference type="EMBL" id="JAMSHJ010000006">
    <property type="protein sequence ID" value="KAI5401929.1"/>
    <property type="molecule type" value="Genomic_DNA"/>
</dbReference>
<evidence type="ECO:0000256" key="1">
    <source>
        <dbReference type="SAM" id="Coils"/>
    </source>
</evidence>
<dbReference type="AlphaFoldDB" id="A0A9D4WHY6"/>
<organism evidence="2 3">
    <name type="scientific">Pisum sativum</name>
    <name type="common">Garden pea</name>
    <name type="synonym">Lathyrus oleraceus</name>
    <dbReference type="NCBI Taxonomy" id="3888"/>
    <lineage>
        <taxon>Eukaryota</taxon>
        <taxon>Viridiplantae</taxon>
        <taxon>Streptophyta</taxon>
        <taxon>Embryophyta</taxon>
        <taxon>Tracheophyta</taxon>
        <taxon>Spermatophyta</taxon>
        <taxon>Magnoliopsida</taxon>
        <taxon>eudicotyledons</taxon>
        <taxon>Gunneridae</taxon>
        <taxon>Pentapetalae</taxon>
        <taxon>rosids</taxon>
        <taxon>fabids</taxon>
        <taxon>Fabales</taxon>
        <taxon>Fabaceae</taxon>
        <taxon>Papilionoideae</taxon>
        <taxon>50 kb inversion clade</taxon>
        <taxon>NPAAA clade</taxon>
        <taxon>Hologalegina</taxon>
        <taxon>IRL clade</taxon>
        <taxon>Fabeae</taxon>
        <taxon>Lathyrus</taxon>
    </lineage>
</organism>
<reference evidence="2 3" key="1">
    <citation type="journal article" date="2022" name="Nat. Genet.">
        <title>Improved pea reference genome and pan-genome highlight genomic features and evolutionary characteristics.</title>
        <authorList>
            <person name="Yang T."/>
            <person name="Liu R."/>
            <person name="Luo Y."/>
            <person name="Hu S."/>
            <person name="Wang D."/>
            <person name="Wang C."/>
            <person name="Pandey M.K."/>
            <person name="Ge S."/>
            <person name="Xu Q."/>
            <person name="Li N."/>
            <person name="Li G."/>
            <person name="Huang Y."/>
            <person name="Saxena R.K."/>
            <person name="Ji Y."/>
            <person name="Li M."/>
            <person name="Yan X."/>
            <person name="He Y."/>
            <person name="Liu Y."/>
            <person name="Wang X."/>
            <person name="Xiang C."/>
            <person name="Varshney R.K."/>
            <person name="Ding H."/>
            <person name="Gao S."/>
            <person name="Zong X."/>
        </authorList>
    </citation>
    <scope>NUCLEOTIDE SEQUENCE [LARGE SCALE GENOMIC DNA]</scope>
    <source>
        <strain evidence="2 3">cv. Zhongwan 6</strain>
    </source>
</reference>
<evidence type="ECO:0000313" key="2">
    <source>
        <dbReference type="EMBL" id="KAI5401929.1"/>
    </source>
</evidence>